<dbReference type="EMBL" id="LAZR01049200">
    <property type="protein sequence ID" value="KKK90203.1"/>
    <property type="molecule type" value="Genomic_DNA"/>
</dbReference>
<comment type="caution">
    <text evidence="1">The sequence shown here is derived from an EMBL/GenBank/DDBJ whole genome shotgun (WGS) entry which is preliminary data.</text>
</comment>
<dbReference type="AlphaFoldDB" id="A0A0F8Z8W9"/>
<organism evidence="1">
    <name type="scientific">marine sediment metagenome</name>
    <dbReference type="NCBI Taxonomy" id="412755"/>
    <lineage>
        <taxon>unclassified sequences</taxon>
        <taxon>metagenomes</taxon>
        <taxon>ecological metagenomes</taxon>
    </lineage>
</organism>
<reference evidence="1" key="1">
    <citation type="journal article" date="2015" name="Nature">
        <title>Complex archaea that bridge the gap between prokaryotes and eukaryotes.</title>
        <authorList>
            <person name="Spang A."/>
            <person name="Saw J.H."/>
            <person name="Jorgensen S.L."/>
            <person name="Zaremba-Niedzwiedzka K."/>
            <person name="Martijn J."/>
            <person name="Lind A.E."/>
            <person name="van Eijk R."/>
            <person name="Schleper C."/>
            <person name="Guy L."/>
            <person name="Ettema T.J."/>
        </authorList>
    </citation>
    <scope>NUCLEOTIDE SEQUENCE</scope>
</reference>
<sequence length="63" mass="7491">MFDPGLRESFYWTRYCTETIAEDISRLPSVKFDHKLCALAERDSYLHVGKKYAELYRRLVDAD</sequence>
<proteinExistence type="predicted"/>
<evidence type="ECO:0000313" key="1">
    <source>
        <dbReference type="EMBL" id="KKK90203.1"/>
    </source>
</evidence>
<protein>
    <submittedName>
        <fullName evidence="1">Uncharacterized protein</fullName>
    </submittedName>
</protein>
<accession>A0A0F8Z8W9</accession>
<name>A0A0F8Z8W9_9ZZZZ</name>
<gene>
    <name evidence="1" type="ORF">LCGC14_2725470</name>
</gene>